<accession>A0A2M7T4U2</accession>
<dbReference type="EMBL" id="PFNG01000269">
    <property type="protein sequence ID" value="PIZ34744.1"/>
    <property type="molecule type" value="Genomic_DNA"/>
</dbReference>
<comment type="caution">
    <text evidence="1">The sequence shown here is derived from an EMBL/GenBank/DDBJ whole genome shotgun (WGS) entry which is preliminary data.</text>
</comment>
<dbReference type="AlphaFoldDB" id="A0A2M7T4U2"/>
<gene>
    <name evidence="1" type="ORF">COY37_11425</name>
</gene>
<evidence type="ECO:0000313" key="2">
    <source>
        <dbReference type="Proteomes" id="UP000230956"/>
    </source>
</evidence>
<reference evidence="2" key="1">
    <citation type="submission" date="2017-09" db="EMBL/GenBank/DDBJ databases">
        <title>Depth-based differentiation of microbial function through sediment-hosted aquifers and enrichment of novel symbionts in the deep terrestrial subsurface.</title>
        <authorList>
            <person name="Probst A.J."/>
            <person name="Ladd B."/>
            <person name="Jarett J.K."/>
            <person name="Geller-Mcgrath D.E."/>
            <person name="Sieber C.M.K."/>
            <person name="Emerson J.B."/>
            <person name="Anantharaman K."/>
            <person name="Thomas B.C."/>
            <person name="Malmstrom R."/>
            <person name="Stieglmeier M."/>
            <person name="Klingl A."/>
            <person name="Woyke T."/>
            <person name="Ryan C.M."/>
            <person name="Banfield J.F."/>
        </authorList>
    </citation>
    <scope>NUCLEOTIDE SEQUENCE [LARGE SCALE GENOMIC DNA]</scope>
</reference>
<dbReference type="Proteomes" id="UP000230956">
    <property type="component" value="Unassembled WGS sequence"/>
</dbReference>
<name>A0A2M7T4U2_9ACTN</name>
<dbReference type="RefSeq" id="WP_286678115.1">
    <property type="nucleotide sequence ID" value="NZ_MNXI01000058.1"/>
</dbReference>
<evidence type="ECO:0000313" key="1">
    <source>
        <dbReference type="EMBL" id="PIZ34744.1"/>
    </source>
</evidence>
<protein>
    <submittedName>
        <fullName evidence="1">Uncharacterized protein</fullName>
    </submittedName>
</protein>
<organism evidence="1 2">
    <name type="scientific">Candidatus Aquicultor secundus</name>
    <dbReference type="NCBI Taxonomy" id="1973895"/>
    <lineage>
        <taxon>Bacteria</taxon>
        <taxon>Bacillati</taxon>
        <taxon>Actinomycetota</taxon>
        <taxon>Candidatus Aquicultoria</taxon>
        <taxon>Candidatus Aquicultorales</taxon>
        <taxon>Candidatus Aquicultoraceae</taxon>
        <taxon>Candidatus Aquicultor</taxon>
    </lineage>
</organism>
<sequence length="60" mass="6657">MEISKEKLLQKVQEAAMDNRISCTVARKVGEELGVPLRRVGDACDELGIKIYACELGCFK</sequence>
<proteinExistence type="predicted"/>